<evidence type="ECO:0000256" key="3">
    <source>
        <dbReference type="ARBA" id="ARBA00022452"/>
    </source>
</evidence>
<feature type="signal peptide" evidence="8">
    <location>
        <begin position="1"/>
        <end position="24"/>
    </location>
</feature>
<keyword evidence="4 7" id="KW-0812">Transmembrane</keyword>
<dbReference type="Proteomes" id="UP000008898">
    <property type="component" value="Chromosome"/>
</dbReference>
<dbReference type="AlphaFoldDB" id="G0L9F3"/>
<evidence type="ECO:0000313" key="10">
    <source>
        <dbReference type="EMBL" id="CAZ94531.1"/>
    </source>
</evidence>
<accession>G0L9F3</accession>
<comment type="similarity">
    <text evidence="7">Belongs to the TonB-dependent receptor family.</text>
</comment>
<sequence length="1107" mass="122055">MLKLNLKMKISMLFMFLVLFTMQAKTSYSQGTKITLDLSNVTVIRLIDEIESQTEFHFVYQIKDVDLNRIISVKAKQETVPQILTRIFAKTRTTHRVVDKQIFLKQRALSNNVQNSNISIIEAEIQEVVSGTVTDTNGQPLPGANIVEKGTTNGVTADFDGNFSIEVEEDSAILVVTYIGFATKEVPVDKETSLIIELQESAAGLEEVVVVGYGTVRKSDLTGAVVNADLESFKEAPNTNILQSISGSVPGLNIGQISSAGEEPSIQVRGRTSINGNLSPLIVVDGAIYRGSLNDLNPSDIEAVNVLKDASSKAIYGAQAANGVILLTTKGGKKGQGPVIRYNAYYTSQSPSNDLRTLNRNEYIEMQRDLDWRNSYLAPNYTEQNPDWKVLDALDVLPPLVQGVQDGTDSDWFGEMTGAGFINNHQLSFSGGSENTTYYISGGYTKQDNWVLNDEFERKTVRINIETKLTPWLTLGANTYGSFSDFSGVSPSIGGVISQLPFGKIRDENGNYIINPNGNAGVNGFLESEAEDSDIRNNISGVFHSIVSIPGIDGLTYRINYSHNYRWNNRFNSNIYGAGLNGSAFKDVSSTYDWSLDNIIDYKNDFGKHSIGVTLLSGRNKIEFDRTRVEGSGFDNLDLGYQSISQASVQNITSNGYRESFSYQMARLSYDYDNKYLLTATIRRDGYSGFAENKKIGYFPSLALSWVLTEDLNLGDDSILNYLKLRTSYGATGNLTNRFQSLARVDLDEDSRYVFGDGGGTLNGQSPTSLANPNLSWETTKGINLGLDFSIMNSSISGSIDYYNSKTTDLLWKQSLPSLTGFSFIQTNLGEVANSGIEVFLNSRIARQSSSSKIGWDIGVNLSANKNKINTLLGYDQDGDGKEDNLIADNLFIGESIGAIYNYDIQGIYQLTDQGNIPDGYTVGTRKIRDINEDGILNTDDRTILGRAEPAYTIGFQNTLKYNNLTLRLFIKSIQGGKDGYLGVNNPIIGELERPTTNTNVLTTVDWWSPRNPNATFKGLGAQEPLPIRNYFSRDFIRLQDISLGYDFDTSSNWMKDAGIKGLKLYLSGKNLITITDWLGWDPETGQGFTSSSPVMKSITTGLDISF</sequence>
<comment type="subcellular location">
    <subcellularLocation>
        <location evidence="1 7">Cell outer membrane</location>
        <topology evidence="1 7">Multi-pass membrane protein</topology>
    </subcellularLocation>
</comment>
<evidence type="ECO:0000259" key="9">
    <source>
        <dbReference type="Pfam" id="PF07715"/>
    </source>
</evidence>
<feature type="domain" description="TonB-dependent receptor plug" evidence="9">
    <location>
        <begin position="218"/>
        <end position="324"/>
    </location>
</feature>
<dbReference type="NCBIfam" id="TIGR04057">
    <property type="entry name" value="SusC_RagA_signa"/>
    <property type="match status" value="1"/>
</dbReference>
<gene>
    <name evidence="10" type="ordered locus">zobellia_458</name>
</gene>
<evidence type="ECO:0000256" key="7">
    <source>
        <dbReference type="PROSITE-ProRule" id="PRU01360"/>
    </source>
</evidence>
<dbReference type="InterPro" id="IPR023996">
    <property type="entry name" value="TonB-dep_OMP_SusC/RagA"/>
</dbReference>
<evidence type="ECO:0000256" key="1">
    <source>
        <dbReference type="ARBA" id="ARBA00004571"/>
    </source>
</evidence>
<dbReference type="PROSITE" id="PS52016">
    <property type="entry name" value="TONB_DEPENDENT_REC_3"/>
    <property type="match status" value="1"/>
</dbReference>
<dbReference type="Pfam" id="PF13715">
    <property type="entry name" value="CarbopepD_reg_2"/>
    <property type="match status" value="1"/>
</dbReference>
<reference evidence="11" key="1">
    <citation type="submission" date="2009-07" db="EMBL/GenBank/DDBJ databases">
        <title>Complete genome sequence of Zobellia galactanivorans Dsij.</title>
        <authorList>
            <consortium name="Genoscope - CEA"/>
        </authorList>
    </citation>
    <scope>NUCLEOTIDE SEQUENCE [LARGE SCALE GENOMIC DNA]</scope>
    <source>
        <strain evidence="11">DSM 12802 / CCUG 47099 / CIP 106680 / NCIMB 13871 / Dsij</strain>
    </source>
</reference>
<keyword evidence="6 7" id="KW-0998">Cell outer membrane</keyword>
<dbReference type="STRING" id="63186.ZOBELLIA_458"/>
<dbReference type="KEGG" id="zga:ZOBELLIA_458"/>
<proteinExistence type="inferred from homology"/>
<keyword evidence="3 7" id="KW-1134">Transmembrane beta strand</keyword>
<protein>
    <submittedName>
        <fullName evidence="10">TonB-dependent Transducer</fullName>
    </submittedName>
</protein>
<dbReference type="PATRIC" id="fig|63186.3.peg.455"/>
<dbReference type="SUPFAM" id="SSF56935">
    <property type="entry name" value="Porins"/>
    <property type="match status" value="1"/>
</dbReference>
<dbReference type="EMBL" id="FP476056">
    <property type="protein sequence ID" value="CAZ94531.1"/>
    <property type="molecule type" value="Genomic_DNA"/>
</dbReference>
<organism evidence="10 11">
    <name type="scientific">Zobellia galactanivorans (strain DSM 12802 / CCUG 47099 / CIP 106680 / NCIMB 13871 / Dsij)</name>
    <dbReference type="NCBI Taxonomy" id="63186"/>
    <lineage>
        <taxon>Bacteria</taxon>
        <taxon>Pseudomonadati</taxon>
        <taxon>Bacteroidota</taxon>
        <taxon>Flavobacteriia</taxon>
        <taxon>Flavobacteriales</taxon>
        <taxon>Flavobacteriaceae</taxon>
        <taxon>Zobellia</taxon>
    </lineage>
</organism>
<dbReference type="Gene3D" id="2.40.170.20">
    <property type="entry name" value="TonB-dependent receptor, beta-barrel domain"/>
    <property type="match status" value="1"/>
</dbReference>
<dbReference type="HOGENOM" id="CLU_004317_0_2_10"/>
<dbReference type="InterPro" id="IPR023997">
    <property type="entry name" value="TonB-dep_OMP_SusC/RagA_CS"/>
</dbReference>
<dbReference type="SUPFAM" id="SSF49464">
    <property type="entry name" value="Carboxypeptidase regulatory domain-like"/>
    <property type="match status" value="1"/>
</dbReference>
<feature type="chain" id="PRO_5003402320" evidence="8">
    <location>
        <begin position="25"/>
        <end position="1107"/>
    </location>
</feature>
<dbReference type="GO" id="GO:0009279">
    <property type="term" value="C:cell outer membrane"/>
    <property type="evidence" value="ECO:0007669"/>
    <property type="project" value="UniProtKB-SubCell"/>
</dbReference>
<evidence type="ECO:0000256" key="4">
    <source>
        <dbReference type="ARBA" id="ARBA00022692"/>
    </source>
</evidence>
<dbReference type="InterPro" id="IPR008969">
    <property type="entry name" value="CarboxyPept-like_regulatory"/>
</dbReference>
<keyword evidence="8" id="KW-0732">Signal</keyword>
<evidence type="ECO:0000313" key="11">
    <source>
        <dbReference type="Proteomes" id="UP000008898"/>
    </source>
</evidence>
<dbReference type="Pfam" id="PF07715">
    <property type="entry name" value="Plug"/>
    <property type="match status" value="1"/>
</dbReference>
<dbReference type="InterPro" id="IPR012910">
    <property type="entry name" value="Plug_dom"/>
</dbReference>
<dbReference type="InterPro" id="IPR039426">
    <property type="entry name" value="TonB-dep_rcpt-like"/>
</dbReference>
<evidence type="ECO:0000256" key="2">
    <source>
        <dbReference type="ARBA" id="ARBA00022448"/>
    </source>
</evidence>
<dbReference type="InterPro" id="IPR037066">
    <property type="entry name" value="Plug_dom_sf"/>
</dbReference>
<dbReference type="Gene3D" id="2.170.130.10">
    <property type="entry name" value="TonB-dependent receptor, plug domain"/>
    <property type="match status" value="1"/>
</dbReference>
<name>G0L9F3_ZOBGA</name>
<evidence type="ECO:0000256" key="5">
    <source>
        <dbReference type="ARBA" id="ARBA00023136"/>
    </source>
</evidence>
<keyword evidence="11" id="KW-1185">Reference proteome</keyword>
<keyword evidence="2 7" id="KW-0813">Transport</keyword>
<dbReference type="NCBIfam" id="TIGR04056">
    <property type="entry name" value="OMP_RagA_SusC"/>
    <property type="match status" value="1"/>
</dbReference>
<evidence type="ECO:0000256" key="8">
    <source>
        <dbReference type="SAM" id="SignalP"/>
    </source>
</evidence>
<reference evidence="10 11" key="2">
    <citation type="journal article" date="2012" name="Environ. Microbiol.">
        <title>Characterization of the first alginolytic operons in a marine bacterium: from their emergence in marine Flavobacteriia to their independent transfers to marine Proteobacteria and human gut Bacteroides.</title>
        <authorList>
            <person name="Thomas F."/>
            <person name="Barbeyron T."/>
            <person name="Tonon T."/>
            <person name="Genicot S."/>
            <person name="Czjzek M."/>
            <person name="Michel G."/>
        </authorList>
    </citation>
    <scope>NUCLEOTIDE SEQUENCE [LARGE SCALE GENOMIC DNA]</scope>
    <source>
        <strain evidence="11">DSM 12802 / CCUG 47099 / CIP 106680 / NCIMB 13871 / Dsij</strain>
    </source>
</reference>
<dbReference type="Gene3D" id="2.60.40.1120">
    <property type="entry name" value="Carboxypeptidase-like, regulatory domain"/>
    <property type="match status" value="1"/>
</dbReference>
<dbReference type="InterPro" id="IPR036942">
    <property type="entry name" value="Beta-barrel_TonB_sf"/>
</dbReference>
<keyword evidence="5 7" id="KW-0472">Membrane</keyword>
<evidence type="ECO:0000256" key="6">
    <source>
        <dbReference type="ARBA" id="ARBA00023237"/>
    </source>
</evidence>